<name>A0A918HFC4_9ACTN</name>
<evidence type="ECO:0000313" key="3">
    <source>
        <dbReference type="EMBL" id="GGT56805.1"/>
    </source>
</evidence>
<evidence type="ECO:0000313" key="4">
    <source>
        <dbReference type="Proteomes" id="UP000619486"/>
    </source>
</evidence>
<dbReference type="Pfam" id="PF13302">
    <property type="entry name" value="Acetyltransf_3"/>
    <property type="match status" value="1"/>
</dbReference>
<feature type="domain" description="N-acetyltransferase" evidence="2">
    <location>
        <begin position="36"/>
        <end position="192"/>
    </location>
</feature>
<comment type="caution">
    <text evidence="3">The sequence shown here is derived from an EMBL/GenBank/DDBJ whole genome shotgun (WGS) entry which is preliminary data.</text>
</comment>
<dbReference type="PANTHER" id="PTHR43792">
    <property type="entry name" value="GNAT FAMILY, PUTATIVE (AFU_ORTHOLOGUE AFUA_3G00765)-RELATED-RELATED"/>
    <property type="match status" value="1"/>
</dbReference>
<dbReference type="AlphaFoldDB" id="A0A918HFC4"/>
<dbReference type="GO" id="GO:0016747">
    <property type="term" value="F:acyltransferase activity, transferring groups other than amino-acyl groups"/>
    <property type="evidence" value="ECO:0007669"/>
    <property type="project" value="InterPro"/>
</dbReference>
<reference evidence="3" key="2">
    <citation type="submission" date="2020-09" db="EMBL/GenBank/DDBJ databases">
        <authorList>
            <person name="Sun Q."/>
            <person name="Ohkuma M."/>
        </authorList>
    </citation>
    <scope>NUCLEOTIDE SEQUENCE</scope>
    <source>
        <strain evidence="3">JCM 3172</strain>
    </source>
</reference>
<feature type="compositionally biased region" description="Gly residues" evidence="1">
    <location>
        <begin position="86"/>
        <end position="95"/>
    </location>
</feature>
<reference evidence="3" key="1">
    <citation type="journal article" date="2014" name="Int. J. Syst. Evol. Microbiol.">
        <title>Complete genome sequence of Corynebacterium casei LMG S-19264T (=DSM 44701T), isolated from a smear-ripened cheese.</title>
        <authorList>
            <consortium name="US DOE Joint Genome Institute (JGI-PGF)"/>
            <person name="Walter F."/>
            <person name="Albersmeier A."/>
            <person name="Kalinowski J."/>
            <person name="Ruckert C."/>
        </authorList>
    </citation>
    <scope>NUCLEOTIDE SEQUENCE</scope>
    <source>
        <strain evidence="3">JCM 3172</strain>
    </source>
</reference>
<dbReference type="Proteomes" id="UP000619486">
    <property type="component" value="Unassembled WGS sequence"/>
</dbReference>
<dbReference type="EMBL" id="BMQQ01000030">
    <property type="protein sequence ID" value="GGT56805.1"/>
    <property type="molecule type" value="Genomic_DNA"/>
</dbReference>
<feature type="region of interest" description="Disordered" evidence="1">
    <location>
        <begin position="84"/>
        <end position="110"/>
    </location>
</feature>
<dbReference type="RefSeq" id="WP_189204568.1">
    <property type="nucleotide sequence ID" value="NZ_BMQQ01000030.1"/>
</dbReference>
<accession>A0A918HFC4</accession>
<keyword evidence="4" id="KW-1185">Reference proteome</keyword>
<protein>
    <submittedName>
        <fullName evidence="3">Acetyltransferase</fullName>
    </submittedName>
</protein>
<dbReference type="InterPro" id="IPR051531">
    <property type="entry name" value="N-acetyltransferase"/>
</dbReference>
<dbReference type="PROSITE" id="PS51186">
    <property type="entry name" value="GNAT"/>
    <property type="match status" value="1"/>
</dbReference>
<gene>
    <name evidence="3" type="ORF">GCM10014713_58150</name>
</gene>
<dbReference type="InterPro" id="IPR000182">
    <property type="entry name" value="GNAT_dom"/>
</dbReference>
<dbReference type="Gene3D" id="3.40.630.30">
    <property type="match status" value="1"/>
</dbReference>
<dbReference type="SUPFAM" id="SSF55729">
    <property type="entry name" value="Acyl-CoA N-acyltransferases (Nat)"/>
    <property type="match status" value="1"/>
</dbReference>
<proteinExistence type="predicted"/>
<dbReference type="PANTHER" id="PTHR43792:SF1">
    <property type="entry name" value="N-ACETYLTRANSFERASE DOMAIN-CONTAINING PROTEIN"/>
    <property type="match status" value="1"/>
</dbReference>
<evidence type="ECO:0000256" key="1">
    <source>
        <dbReference type="SAM" id="MobiDB-lite"/>
    </source>
</evidence>
<dbReference type="InterPro" id="IPR016181">
    <property type="entry name" value="Acyl_CoA_acyltransferase"/>
</dbReference>
<sequence length="195" mass="20629">MTARPVLAEPIRTARLRLVPLAVGHAEEMARVLGDPRLHTFTGGVPDTVDELRARYRRMLAGAPDPGVSWCNWVVRLGADGQADEGTGGRTGGPLTGTVQATVTDGGSPGGRTAEVAWVIGTPWQGQGIAGEAARALVAWLWARPVDRVVAHIHPDHHRSAAVAASAGLSPTTVRQGGEVRWQALPDPSNFRYDS</sequence>
<evidence type="ECO:0000259" key="2">
    <source>
        <dbReference type="PROSITE" id="PS51186"/>
    </source>
</evidence>
<organism evidence="3 4">
    <name type="scientific">Streptomyces purpureus</name>
    <dbReference type="NCBI Taxonomy" id="1951"/>
    <lineage>
        <taxon>Bacteria</taxon>
        <taxon>Bacillati</taxon>
        <taxon>Actinomycetota</taxon>
        <taxon>Actinomycetes</taxon>
        <taxon>Kitasatosporales</taxon>
        <taxon>Streptomycetaceae</taxon>
        <taxon>Streptomyces</taxon>
    </lineage>
</organism>